<comment type="caution">
    <text evidence="1">The sequence shown here is derived from an EMBL/GenBank/DDBJ whole genome shotgun (WGS) entry which is preliminary data.</text>
</comment>
<dbReference type="AlphaFoldDB" id="A0A0G1LES1"/>
<dbReference type="InterPro" id="IPR014710">
    <property type="entry name" value="RmlC-like_jellyroll"/>
</dbReference>
<evidence type="ECO:0000313" key="2">
    <source>
        <dbReference type="Proteomes" id="UP000034087"/>
    </source>
</evidence>
<dbReference type="Gene3D" id="2.60.120.10">
    <property type="entry name" value="Jelly Rolls"/>
    <property type="match status" value="1"/>
</dbReference>
<dbReference type="InterPro" id="IPR011051">
    <property type="entry name" value="RmlC_Cupin_sf"/>
</dbReference>
<name>A0A0G1LES1_9BACT</name>
<dbReference type="SUPFAM" id="SSF51182">
    <property type="entry name" value="RmlC-like cupins"/>
    <property type="match status" value="1"/>
</dbReference>
<dbReference type="EMBL" id="LCIR01000034">
    <property type="protein sequence ID" value="KKT58439.1"/>
    <property type="molecule type" value="Genomic_DNA"/>
</dbReference>
<dbReference type="Proteomes" id="UP000034087">
    <property type="component" value="Unassembled WGS sequence"/>
</dbReference>
<organism evidence="1 2">
    <name type="scientific">Candidatus Giovannonibacteria bacterium GW2011_GWA1_44_25</name>
    <dbReference type="NCBI Taxonomy" id="1618645"/>
    <lineage>
        <taxon>Bacteria</taxon>
        <taxon>Candidatus Giovannoniibacteriota</taxon>
    </lineage>
</organism>
<reference evidence="1 2" key="1">
    <citation type="journal article" date="2015" name="Nature">
        <title>rRNA introns, odd ribosomes, and small enigmatic genomes across a large radiation of phyla.</title>
        <authorList>
            <person name="Brown C.T."/>
            <person name="Hug L.A."/>
            <person name="Thomas B.C."/>
            <person name="Sharon I."/>
            <person name="Castelle C.J."/>
            <person name="Singh A."/>
            <person name="Wilkins M.J."/>
            <person name="Williams K.H."/>
            <person name="Banfield J.F."/>
        </authorList>
    </citation>
    <scope>NUCLEOTIDE SEQUENCE [LARGE SCALE GENOMIC DNA]</scope>
</reference>
<accession>A0A0G1LES1</accession>
<sequence>MHEPAPEELWRRKLVDEGFDNVYIWRDAPHAEYHDHSHPFTSAHIILDGEMRVVSEKEGRILRPGDRMDVIAGTIHSVAMGDEGCRYIVAEKH</sequence>
<evidence type="ECO:0000313" key="1">
    <source>
        <dbReference type="EMBL" id="KKT58439.1"/>
    </source>
</evidence>
<gene>
    <name evidence="1" type="ORF">UW53_C0034G0006</name>
</gene>
<proteinExistence type="predicted"/>
<protein>
    <submittedName>
        <fullName evidence="1">Cupin 2 conserved barrel domain protein</fullName>
    </submittedName>
</protein>